<dbReference type="EMBL" id="NPND01000028">
    <property type="protein sequence ID" value="PIM89427.1"/>
    <property type="molecule type" value="Genomic_DNA"/>
</dbReference>
<organism evidence="1 2">
    <name type="scientific">Fusobacterium animalis</name>
    <dbReference type="NCBI Taxonomy" id="76859"/>
    <lineage>
        <taxon>Bacteria</taxon>
        <taxon>Fusobacteriati</taxon>
        <taxon>Fusobacteriota</taxon>
        <taxon>Fusobacteriia</taxon>
        <taxon>Fusobacteriales</taxon>
        <taxon>Fusobacteriaceae</taxon>
        <taxon>Fusobacterium</taxon>
    </lineage>
</organism>
<dbReference type="Proteomes" id="UP000230719">
    <property type="component" value="Unassembled WGS sequence"/>
</dbReference>
<accession>A0A2G9F9I2</accession>
<proteinExistence type="predicted"/>
<protein>
    <submittedName>
        <fullName evidence="1">Uncharacterized protein</fullName>
    </submittedName>
</protein>
<comment type="caution">
    <text evidence="1">The sequence shown here is derived from an EMBL/GenBank/DDBJ whole genome shotgun (WGS) entry which is preliminary data.</text>
</comment>
<gene>
    <name evidence="1" type="ORF">CI114_08605</name>
</gene>
<sequence length="83" mass="9341">MNKEQFKEEVREVIKGYGKDIGVDFEVVYLDEDTMPKDAKGSTGSALINKETEKMLIPIDVNKIKDAVSLWGVIAEEVSHIQE</sequence>
<reference evidence="1 2" key="1">
    <citation type="submission" date="2017-08" db="EMBL/GenBank/DDBJ databases">
        <title>Analysis of Fusobacterium persistence and antibiotic response in human colorectal.</title>
        <authorList>
            <person name="Bullman S."/>
        </authorList>
    </citation>
    <scope>NUCLEOTIDE SEQUENCE [LARGE SCALE GENOMIC DNA]</scope>
    <source>
        <strain evidence="1 2">P2_CP</strain>
    </source>
</reference>
<name>A0A2G9F9I2_9FUSO</name>
<evidence type="ECO:0000313" key="1">
    <source>
        <dbReference type="EMBL" id="PIM89427.1"/>
    </source>
</evidence>
<evidence type="ECO:0000313" key="2">
    <source>
        <dbReference type="Proteomes" id="UP000230719"/>
    </source>
</evidence>
<dbReference type="AlphaFoldDB" id="A0A2G9F9I2"/>